<gene>
    <name evidence="2" type="ORF">Bathy09g02020</name>
</gene>
<feature type="region of interest" description="Disordered" evidence="1">
    <location>
        <begin position="134"/>
        <end position="250"/>
    </location>
</feature>
<evidence type="ECO:0008006" key="4">
    <source>
        <dbReference type="Google" id="ProtNLM"/>
    </source>
</evidence>
<evidence type="ECO:0000256" key="1">
    <source>
        <dbReference type="SAM" id="MobiDB-lite"/>
    </source>
</evidence>
<organism evidence="2 3">
    <name type="scientific">Bathycoccus prasinos</name>
    <dbReference type="NCBI Taxonomy" id="41875"/>
    <lineage>
        <taxon>Eukaryota</taxon>
        <taxon>Viridiplantae</taxon>
        <taxon>Chlorophyta</taxon>
        <taxon>Mamiellophyceae</taxon>
        <taxon>Mamiellales</taxon>
        <taxon>Bathycoccaceae</taxon>
        <taxon>Bathycoccus</taxon>
    </lineage>
</organism>
<evidence type="ECO:0000313" key="2">
    <source>
        <dbReference type="EMBL" id="CCO66473.1"/>
    </source>
</evidence>
<accession>K8F2E4</accession>
<sequence>MVDEDVMPPRGSQFRRKSKGDDGGGGFHVGGKNDGKKFSNNNNKETYDRNGRKQKKKHKGGKNTSLSLEAFARAGKSTYDKREVLKKRRAEMAAKINKFRKVVKKAGEFVAPTKGFDPEEYARKLTKMEDPVGDKAFVEREEMEEYVGKKVLRGGYDDDDDDDDDRKKVPEESEEEKEDDDAPPEERQGVSEKGKHNKKKERPRTAHEWKMLKAQPERDRIRKEREEREKKFQEAQKIRDSKRKERGKLRHSMMKVNKKGQPLMRNRIDAILAKLEKN</sequence>
<keyword evidence="3" id="KW-1185">Reference proteome</keyword>
<dbReference type="EMBL" id="FO082270">
    <property type="protein sequence ID" value="CCO66473.1"/>
    <property type="molecule type" value="Genomic_DNA"/>
</dbReference>
<dbReference type="PANTHER" id="PTHR15657:SF1">
    <property type="entry name" value="THYROID TRANSCRIPTION FACTOR 1-ASSOCIATED PROTEIN 26"/>
    <property type="match status" value="1"/>
</dbReference>
<reference evidence="2 3" key="1">
    <citation type="submission" date="2011-10" db="EMBL/GenBank/DDBJ databases">
        <authorList>
            <person name="Genoscope - CEA"/>
        </authorList>
    </citation>
    <scope>NUCLEOTIDE SEQUENCE [LARGE SCALE GENOMIC DNA]</scope>
    <source>
        <strain evidence="2 3">RCC 1105</strain>
    </source>
</reference>
<feature type="compositionally biased region" description="Acidic residues" evidence="1">
    <location>
        <begin position="172"/>
        <end position="183"/>
    </location>
</feature>
<dbReference type="KEGG" id="bpg:Bathy09g02020"/>
<dbReference type="GeneID" id="19013709"/>
<dbReference type="eggNOG" id="ENOG502SBWB">
    <property type="taxonomic scope" value="Eukaryota"/>
</dbReference>
<proteinExistence type="predicted"/>
<dbReference type="GO" id="GO:0005634">
    <property type="term" value="C:nucleus"/>
    <property type="evidence" value="ECO:0007669"/>
    <property type="project" value="TreeGrafter"/>
</dbReference>
<feature type="region of interest" description="Disordered" evidence="1">
    <location>
        <begin position="1"/>
        <end position="69"/>
    </location>
</feature>
<feature type="compositionally biased region" description="Basic residues" evidence="1">
    <location>
        <begin position="52"/>
        <end position="61"/>
    </location>
</feature>
<dbReference type="Pfam" id="PF08524">
    <property type="entry name" value="rRNA_processing"/>
    <property type="match status" value="1"/>
</dbReference>
<protein>
    <recommendedName>
        <fullName evidence="4">rRNA-processing protein FYV7</fullName>
    </recommendedName>
</protein>
<evidence type="ECO:0000313" key="3">
    <source>
        <dbReference type="Proteomes" id="UP000198341"/>
    </source>
</evidence>
<dbReference type="InterPro" id="IPR013730">
    <property type="entry name" value="Fyv7/TAP26"/>
</dbReference>
<dbReference type="OrthoDB" id="515882at2759"/>
<feature type="compositionally biased region" description="Basic and acidic residues" evidence="1">
    <location>
        <begin position="203"/>
        <end position="243"/>
    </location>
</feature>
<dbReference type="RefSeq" id="XP_007510913.1">
    <property type="nucleotide sequence ID" value="XM_007510851.1"/>
</dbReference>
<name>K8F2E4_9CHLO</name>
<dbReference type="Proteomes" id="UP000198341">
    <property type="component" value="Chromosome 9"/>
</dbReference>
<dbReference type="AlphaFoldDB" id="K8F2E4"/>
<dbReference type="PANTHER" id="PTHR15657">
    <property type="entry name" value="THYROID TRANSCRIPTION FACTOR 1-ASSOCIATED PROTEIN 26"/>
    <property type="match status" value="1"/>
</dbReference>
<feature type="compositionally biased region" description="Basic and acidic residues" evidence="1">
    <location>
        <begin position="184"/>
        <end position="194"/>
    </location>
</feature>